<organism evidence="6 7">
    <name type="scientific">Caballeronia mineralivorans PML1(12)</name>
    <dbReference type="NCBI Taxonomy" id="908627"/>
    <lineage>
        <taxon>Bacteria</taxon>
        <taxon>Pseudomonadati</taxon>
        <taxon>Pseudomonadota</taxon>
        <taxon>Betaproteobacteria</taxon>
        <taxon>Burkholderiales</taxon>
        <taxon>Burkholderiaceae</taxon>
        <taxon>Caballeronia</taxon>
    </lineage>
</organism>
<name>A0A0J1CQG6_9BURK</name>
<sequence length="99" mass="11080">MEQNSLIDRLLELTLAIQHAAAMADWQEAARLTEERTPLFMQLTPEQDDTAMEVINRIQAIDAAIAADAKTTQTELQSEYSSAMNKVQAANKYHQAAKF</sequence>
<keyword evidence="4" id="KW-0143">Chaperone</keyword>
<dbReference type="EMBL" id="AEJF01000171">
    <property type="protein sequence ID" value="KLU22885.1"/>
    <property type="molecule type" value="Genomic_DNA"/>
</dbReference>
<dbReference type="Proteomes" id="UP000035963">
    <property type="component" value="Unassembled WGS sequence"/>
</dbReference>
<comment type="subcellular location">
    <subcellularLocation>
        <location evidence="1">Cytoplasm</location>
        <location evidence="1">Cytosol</location>
    </subcellularLocation>
</comment>
<comment type="caution">
    <text evidence="6">The sequence shown here is derived from an EMBL/GenBank/DDBJ whole genome shotgun (WGS) entry which is preliminary data.</text>
</comment>
<evidence type="ECO:0000256" key="3">
    <source>
        <dbReference type="ARBA" id="ARBA00022795"/>
    </source>
</evidence>
<dbReference type="Pfam" id="PF05400">
    <property type="entry name" value="FliT"/>
    <property type="match status" value="1"/>
</dbReference>
<evidence type="ECO:0000313" key="6">
    <source>
        <dbReference type="EMBL" id="KLU22885.1"/>
    </source>
</evidence>
<reference evidence="6 7" key="1">
    <citation type="journal article" date="2015" name="Genome Announc.">
        <title>Draft Genome Sequence of Burkholderia sp. Strain PML1(12), an Ectomycorrhizosphere-Inhabiting Bacterium with Effective Mineral-Weathering Ability.</title>
        <authorList>
            <person name="Uroz S."/>
            <person name="Oger P."/>
        </authorList>
    </citation>
    <scope>NUCLEOTIDE SEQUENCE [LARGE SCALE GENOMIC DNA]</scope>
    <source>
        <strain evidence="7">PML1(12)</strain>
    </source>
</reference>
<proteinExistence type="predicted"/>
<dbReference type="RefSeq" id="WP_047895477.1">
    <property type="nucleotide sequence ID" value="NZ_AEJF01000171.1"/>
</dbReference>
<keyword evidence="2" id="KW-0963">Cytoplasm</keyword>
<keyword evidence="6" id="KW-0282">Flagellum</keyword>
<evidence type="ECO:0000256" key="2">
    <source>
        <dbReference type="ARBA" id="ARBA00022490"/>
    </source>
</evidence>
<evidence type="ECO:0000256" key="4">
    <source>
        <dbReference type="ARBA" id="ARBA00023186"/>
    </source>
</evidence>
<keyword evidence="3" id="KW-1005">Bacterial flagellum biogenesis</keyword>
<gene>
    <name evidence="6" type="ORF">EOS_28180</name>
</gene>
<dbReference type="GO" id="GO:0044781">
    <property type="term" value="P:bacterial-type flagellum organization"/>
    <property type="evidence" value="ECO:0007669"/>
    <property type="project" value="UniProtKB-KW"/>
</dbReference>
<dbReference type="InterPro" id="IPR008622">
    <property type="entry name" value="FliT"/>
</dbReference>
<accession>A0A0J1CQG6</accession>
<dbReference type="OrthoDB" id="9009188at2"/>
<evidence type="ECO:0000313" key="7">
    <source>
        <dbReference type="Proteomes" id="UP000035963"/>
    </source>
</evidence>
<dbReference type="PATRIC" id="fig|908627.4.peg.6303"/>
<keyword evidence="6" id="KW-0969">Cilium</keyword>
<protein>
    <recommendedName>
        <fullName evidence="5">Flagellar protein FliT</fullName>
    </recommendedName>
</protein>
<evidence type="ECO:0000256" key="5">
    <source>
        <dbReference type="ARBA" id="ARBA00093797"/>
    </source>
</evidence>
<dbReference type="AlphaFoldDB" id="A0A0J1CQG6"/>
<keyword evidence="6" id="KW-0966">Cell projection</keyword>
<evidence type="ECO:0000256" key="1">
    <source>
        <dbReference type="ARBA" id="ARBA00004514"/>
    </source>
</evidence>
<keyword evidence="7" id="KW-1185">Reference proteome</keyword>